<feature type="transmembrane region" description="Helical" evidence="6">
    <location>
        <begin position="312"/>
        <end position="334"/>
    </location>
</feature>
<comment type="caution">
    <text evidence="8">The sequence shown here is derived from an EMBL/GenBank/DDBJ whole genome shotgun (WGS) entry which is preliminary data.</text>
</comment>
<dbReference type="InterPro" id="IPR050930">
    <property type="entry name" value="MFS_Vesicular_Transporter"/>
</dbReference>
<evidence type="ECO:0000313" key="8">
    <source>
        <dbReference type="EMBL" id="KAF4623451.1"/>
    </source>
</evidence>
<dbReference type="GO" id="GO:0016020">
    <property type="term" value="C:membrane"/>
    <property type="evidence" value="ECO:0007669"/>
    <property type="project" value="UniProtKB-SubCell"/>
</dbReference>
<reference evidence="8 9" key="1">
    <citation type="submission" date="2019-12" db="EMBL/GenBank/DDBJ databases">
        <authorList>
            <person name="Floudas D."/>
            <person name="Bentzer J."/>
            <person name="Ahren D."/>
            <person name="Johansson T."/>
            <person name="Persson P."/>
            <person name="Tunlid A."/>
        </authorList>
    </citation>
    <scope>NUCLEOTIDE SEQUENCE [LARGE SCALE GENOMIC DNA]</scope>
    <source>
        <strain evidence="8 9">CBS 102.39</strain>
    </source>
</reference>
<evidence type="ECO:0000259" key="7">
    <source>
        <dbReference type="PROSITE" id="PS50850"/>
    </source>
</evidence>
<dbReference type="PANTHER" id="PTHR23506:SF23">
    <property type="entry name" value="GH10249P"/>
    <property type="match status" value="1"/>
</dbReference>
<name>A0A8H4R785_9AGAR</name>
<dbReference type="InterPro" id="IPR036259">
    <property type="entry name" value="MFS_trans_sf"/>
</dbReference>
<evidence type="ECO:0000256" key="3">
    <source>
        <dbReference type="ARBA" id="ARBA00022692"/>
    </source>
</evidence>
<dbReference type="Proteomes" id="UP000521872">
    <property type="component" value="Unassembled WGS sequence"/>
</dbReference>
<feature type="transmembrane region" description="Helical" evidence="6">
    <location>
        <begin position="58"/>
        <end position="80"/>
    </location>
</feature>
<dbReference type="PROSITE" id="PS50850">
    <property type="entry name" value="MFS"/>
    <property type="match status" value="1"/>
</dbReference>
<keyword evidence="4 6" id="KW-1133">Transmembrane helix</keyword>
<feature type="transmembrane region" description="Helical" evidence="6">
    <location>
        <begin position="406"/>
        <end position="429"/>
    </location>
</feature>
<evidence type="ECO:0000256" key="2">
    <source>
        <dbReference type="ARBA" id="ARBA00022448"/>
    </source>
</evidence>
<feature type="transmembrane region" description="Helical" evidence="6">
    <location>
        <begin position="441"/>
        <end position="463"/>
    </location>
</feature>
<keyword evidence="9" id="KW-1185">Reference proteome</keyword>
<feature type="transmembrane region" description="Helical" evidence="6">
    <location>
        <begin position="114"/>
        <end position="140"/>
    </location>
</feature>
<organism evidence="8 9">
    <name type="scientific">Agrocybe pediades</name>
    <dbReference type="NCBI Taxonomy" id="84607"/>
    <lineage>
        <taxon>Eukaryota</taxon>
        <taxon>Fungi</taxon>
        <taxon>Dikarya</taxon>
        <taxon>Basidiomycota</taxon>
        <taxon>Agaricomycotina</taxon>
        <taxon>Agaricomycetes</taxon>
        <taxon>Agaricomycetidae</taxon>
        <taxon>Agaricales</taxon>
        <taxon>Agaricineae</taxon>
        <taxon>Strophariaceae</taxon>
        <taxon>Agrocybe</taxon>
    </lineage>
</organism>
<evidence type="ECO:0000256" key="5">
    <source>
        <dbReference type="ARBA" id="ARBA00023136"/>
    </source>
</evidence>
<proteinExistence type="predicted"/>
<dbReference type="Gene3D" id="1.20.1250.20">
    <property type="entry name" value="MFS general substrate transporter like domains"/>
    <property type="match status" value="2"/>
</dbReference>
<dbReference type="SUPFAM" id="SSF103473">
    <property type="entry name" value="MFS general substrate transporter"/>
    <property type="match status" value="1"/>
</dbReference>
<protein>
    <recommendedName>
        <fullName evidence="7">Major facilitator superfamily (MFS) profile domain-containing protein</fullName>
    </recommendedName>
</protein>
<gene>
    <name evidence="8" type="ORF">D9613_002041</name>
</gene>
<dbReference type="PANTHER" id="PTHR23506">
    <property type="entry name" value="GH10249P"/>
    <property type="match status" value="1"/>
</dbReference>
<dbReference type="InterPro" id="IPR020846">
    <property type="entry name" value="MFS_dom"/>
</dbReference>
<feature type="transmembrane region" description="Helical" evidence="6">
    <location>
        <begin position="152"/>
        <end position="175"/>
    </location>
</feature>
<evidence type="ECO:0000256" key="1">
    <source>
        <dbReference type="ARBA" id="ARBA00004141"/>
    </source>
</evidence>
<accession>A0A8H4R785</accession>
<keyword evidence="5 6" id="KW-0472">Membrane</keyword>
<evidence type="ECO:0000313" key="9">
    <source>
        <dbReference type="Proteomes" id="UP000521872"/>
    </source>
</evidence>
<feature type="transmembrane region" description="Helical" evidence="6">
    <location>
        <begin position="181"/>
        <end position="200"/>
    </location>
</feature>
<feature type="domain" description="Major facilitator superfamily (MFS) profile" evidence="7">
    <location>
        <begin position="24"/>
        <end position="467"/>
    </location>
</feature>
<keyword evidence="3 6" id="KW-0812">Transmembrane</keyword>
<feature type="transmembrane region" description="Helical" evidence="6">
    <location>
        <begin position="371"/>
        <end position="394"/>
    </location>
</feature>
<dbReference type="AlphaFoldDB" id="A0A8H4R785"/>
<dbReference type="EMBL" id="JAACJL010000001">
    <property type="protein sequence ID" value="KAF4623451.1"/>
    <property type="molecule type" value="Genomic_DNA"/>
</dbReference>
<feature type="transmembrane region" description="Helical" evidence="6">
    <location>
        <begin position="92"/>
        <end position="108"/>
    </location>
</feature>
<dbReference type="GO" id="GO:0022857">
    <property type="term" value="F:transmembrane transporter activity"/>
    <property type="evidence" value="ECO:0007669"/>
    <property type="project" value="InterPro"/>
</dbReference>
<sequence>MVLSCFAAKRKPIGLKWRASSWAVTSVIALGIAVDLLVYSTIIPIMPFHLEKLGFHNVAGLTGWLLFAYSGGLVLSTIPIAMLSERYNARKTPLIIGLVLLTGSQVMLMEAPNYAVMCIARVLQGISSSMVWVVGLALLCDSASPSMVGLQLGIAMCGLSVGLAIGPPVGGILYSRYGYRGPFVFSIAATILDLLGRLLIIERKDAIAWGYDPAALPKPKMEEKEETPSIAASGNLSVSSHVDVNDISATRDQESAVSELPPPTTQVHLSLLSVIIKLFKSSRAVAALFIIFAYGVVYSCQEPAIPVHLQRVWHLTSLSVGLVFIAAVVPTLFSSPLTGYYTDKKGAEWVTILSLFFALPWWVIITIEHKLSLFIVVFGIQSFFTSGVISPLTAELAAVSRESEGVGYAHVYGAFNLVYGIGTTIGPIIGGQLFDHLRRGWLALCLLAAGLLTVCLILAFCFVGSNPILRRLRDRKIQDAHLEP</sequence>
<evidence type="ECO:0000256" key="6">
    <source>
        <dbReference type="SAM" id="Phobius"/>
    </source>
</evidence>
<evidence type="ECO:0000256" key="4">
    <source>
        <dbReference type="ARBA" id="ARBA00022989"/>
    </source>
</evidence>
<feature type="transmembrane region" description="Helical" evidence="6">
    <location>
        <begin position="346"/>
        <end position="365"/>
    </location>
</feature>
<feature type="transmembrane region" description="Helical" evidence="6">
    <location>
        <begin position="284"/>
        <end position="300"/>
    </location>
</feature>
<keyword evidence="2" id="KW-0813">Transport</keyword>
<dbReference type="CDD" id="cd17325">
    <property type="entry name" value="MFS_MdtG_SLC18_like"/>
    <property type="match status" value="1"/>
</dbReference>
<dbReference type="Pfam" id="PF07690">
    <property type="entry name" value="MFS_1"/>
    <property type="match status" value="1"/>
</dbReference>
<comment type="subcellular location">
    <subcellularLocation>
        <location evidence="1">Membrane</location>
        <topology evidence="1">Multi-pass membrane protein</topology>
    </subcellularLocation>
</comment>
<dbReference type="InterPro" id="IPR011701">
    <property type="entry name" value="MFS"/>
</dbReference>
<feature type="transmembrane region" description="Helical" evidence="6">
    <location>
        <begin position="21"/>
        <end position="46"/>
    </location>
</feature>